<feature type="active site" description="O-isoaspartyl threonine intermediate" evidence="3">
    <location>
        <position position="45"/>
    </location>
</feature>
<dbReference type="Pfam" id="PF17763">
    <property type="entry name" value="Asparaginase_C"/>
    <property type="match status" value="1"/>
</dbReference>
<dbReference type="InterPro" id="IPR027474">
    <property type="entry name" value="L-asparaginase_N"/>
</dbReference>
<feature type="signal peptide" evidence="8">
    <location>
        <begin position="1"/>
        <end position="24"/>
    </location>
</feature>
<keyword evidence="8" id="KW-0732">Signal</keyword>
<evidence type="ECO:0000256" key="3">
    <source>
        <dbReference type="PIRSR" id="PIRSR001220-1"/>
    </source>
</evidence>
<feature type="active site" evidence="6">
    <location>
        <position position="124"/>
    </location>
</feature>
<dbReference type="InterPro" id="IPR020827">
    <property type="entry name" value="Asparaginase/glutaminase_AS1"/>
</dbReference>
<dbReference type="AlphaFoldDB" id="A0A425Y6Y8"/>
<feature type="chain" id="PRO_5019495387" evidence="8">
    <location>
        <begin position="25"/>
        <end position="359"/>
    </location>
</feature>
<dbReference type="SMART" id="SM00870">
    <property type="entry name" value="Asparaginase"/>
    <property type="match status" value="1"/>
</dbReference>
<evidence type="ECO:0000313" key="11">
    <source>
        <dbReference type="EMBL" id="RRG24191.1"/>
    </source>
</evidence>
<name>A0A425Y6Y8_9BACT</name>
<evidence type="ECO:0000256" key="6">
    <source>
        <dbReference type="PROSITE-ProRule" id="PRU10100"/>
    </source>
</evidence>
<dbReference type="PIRSF" id="PIRSF001220">
    <property type="entry name" value="L-ASNase_gatD"/>
    <property type="match status" value="1"/>
</dbReference>
<dbReference type="OrthoDB" id="9788068at2"/>
<dbReference type="InterPro" id="IPR006034">
    <property type="entry name" value="Asparaginase/glutaminase-like"/>
</dbReference>
<dbReference type="NCBIfam" id="TIGR00520">
    <property type="entry name" value="asnASE_II"/>
    <property type="match status" value="1"/>
</dbReference>
<dbReference type="PRINTS" id="PR00139">
    <property type="entry name" value="ASNGLNASE"/>
</dbReference>
<feature type="active site" evidence="5">
    <location>
        <position position="45"/>
    </location>
</feature>
<keyword evidence="2 11" id="KW-0378">Hydrolase</keyword>
<evidence type="ECO:0000256" key="4">
    <source>
        <dbReference type="PIRSR" id="PIRSR001220-2"/>
    </source>
</evidence>
<evidence type="ECO:0000256" key="2">
    <source>
        <dbReference type="ARBA" id="ARBA00022801"/>
    </source>
</evidence>
<sequence length="359" mass="38600">MKTSVIKKGVLVLFLFVFTLQTQAQTKKKMTKTLPRVTILATGGTIAGAGESATKAAYTAGKLSIDILLSAVPQIHDKAQIKGEQIAKIGSQDMSVEVWLKLSKRINEIFEEDSADAIVITHGTDTMEETATFLDLTALSDKPVVLVGAMRASTAMSQDGNKNLLDAVIVAADPNSQGKGVVVAMNELVFDGRDVTKTITTSTSTFDSRNFGPIGLIYDGKVNYYYQSLRNPVKKFDVTKATSLPQVEIIYGYADASPVTVDALLNTNVKGIVYAGMGNGNFNAAVGNSLEKASKKGIIVCRSNRTGSGRTTLFNEVDDAALGFVVGDDLNPQKARILLMLSLMETSDRAKIQTNFFDY</sequence>
<dbReference type="InterPro" id="IPR040919">
    <property type="entry name" value="Asparaginase_C"/>
</dbReference>
<gene>
    <name evidence="11" type="ORF">DWB61_03505</name>
</gene>
<dbReference type="PROSITE" id="PS00917">
    <property type="entry name" value="ASN_GLN_ASE_2"/>
    <property type="match status" value="1"/>
</dbReference>
<dbReference type="InterPro" id="IPR004550">
    <property type="entry name" value="AsnASE_II"/>
</dbReference>
<dbReference type="PIRSF" id="PIRSF500176">
    <property type="entry name" value="L_ASNase"/>
    <property type="match status" value="1"/>
</dbReference>
<dbReference type="GO" id="GO:0006528">
    <property type="term" value="P:asparagine metabolic process"/>
    <property type="evidence" value="ECO:0007669"/>
    <property type="project" value="InterPro"/>
</dbReference>
<evidence type="ECO:0000256" key="7">
    <source>
        <dbReference type="RuleBase" id="RU004456"/>
    </source>
</evidence>
<dbReference type="EC" id="3.5.1.1" evidence="11"/>
<feature type="domain" description="L-asparaginase N-terminal" evidence="9">
    <location>
        <begin position="36"/>
        <end position="228"/>
    </location>
</feature>
<feature type="domain" description="Asparaginase/glutaminase C-terminal" evidence="10">
    <location>
        <begin position="246"/>
        <end position="356"/>
    </location>
</feature>
<comment type="similarity">
    <text evidence="1 7">Belongs to the asparaginase 1 family.</text>
</comment>
<dbReference type="Gene3D" id="3.40.50.40">
    <property type="match status" value="1"/>
</dbReference>
<dbReference type="InterPro" id="IPR037152">
    <property type="entry name" value="L-asparaginase_N_sf"/>
</dbReference>
<dbReference type="SUPFAM" id="SSF53774">
    <property type="entry name" value="Glutaminase/Asparaginase"/>
    <property type="match status" value="1"/>
</dbReference>
<dbReference type="InterPro" id="IPR027473">
    <property type="entry name" value="L-asparaginase_C"/>
</dbReference>
<dbReference type="PROSITE" id="PS51732">
    <property type="entry name" value="ASN_GLN_ASE_3"/>
    <property type="match status" value="1"/>
</dbReference>
<evidence type="ECO:0000256" key="5">
    <source>
        <dbReference type="PROSITE-ProRule" id="PRU10099"/>
    </source>
</evidence>
<evidence type="ECO:0000256" key="8">
    <source>
        <dbReference type="SAM" id="SignalP"/>
    </source>
</evidence>
<comment type="caution">
    <text evidence="11">The sequence shown here is derived from an EMBL/GenBank/DDBJ whole genome shotgun (WGS) entry which is preliminary data.</text>
</comment>
<dbReference type="Gene3D" id="3.40.50.1170">
    <property type="entry name" value="L-asparaginase, N-terminal domain"/>
    <property type="match status" value="1"/>
</dbReference>
<dbReference type="InterPro" id="IPR036152">
    <property type="entry name" value="Asp/glu_Ase-like_sf"/>
</dbReference>
<dbReference type="Proteomes" id="UP000285794">
    <property type="component" value="Unassembled WGS sequence"/>
</dbReference>
<dbReference type="CDD" id="cd08964">
    <property type="entry name" value="L-asparaginase_II"/>
    <property type="match status" value="1"/>
</dbReference>
<dbReference type="EMBL" id="QQWG01000002">
    <property type="protein sequence ID" value="RRG24191.1"/>
    <property type="molecule type" value="Genomic_DNA"/>
</dbReference>
<feature type="binding site" evidence="4">
    <location>
        <position position="91"/>
    </location>
    <ligand>
        <name>substrate</name>
    </ligand>
</feature>
<dbReference type="PANTHER" id="PTHR11707">
    <property type="entry name" value="L-ASPARAGINASE"/>
    <property type="match status" value="1"/>
</dbReference>
<evidence type="ECO:0000313" key="12">
    <source>
        <dbReference type="Proteomes" id="UP000285794"/>
    </source>
</evidence>
<accession>A0A425Y6Y8</accession>
<dbReference type="InterPro" id="IPR027475">
    <property type="entry name" value="Asparaginase/glutaminase_AS2"/>
</dbReference>
<keyword evidence="12" id="KW-1185">Reference proteome</keyword>
<reference evidence="11 12" key="1">
    <citation type="submission" date="2018-07" db="EMBL/GenBank/DDBJ databases">
        <title>Draft genome sequence of Ancylomarina sp. M1P.</title>
        <authorList>
            <person name="Yadav S."/>
            <person name="Villanueva L."/>
            <person name="Damste J.S.S."/>
        </authorList>
    </citation>
    <scope>NUCLEOTIDE SEQUENCE [LARGE SCALE GENOMIC DNA]</scope>
    <source>
        <strain evidence="11 12">M1P</strain>
    </source>
</reference>
<dbReference type="FunFam" id="3.40.50.1170:FF:000001">
    <property type="entry name" value="L-asparaginase 2"/>
    <property type="match status" value="1"/>
</dbReference>
<dbReference type="PROSITE" id="PS00144">
    <property type="entry name" value="ASN_GLN_ASE_1"/>
    <property type="match status" value="1"/>
</dbReference>
<organism evidence="11 12">
    <name type="scientific">Ancylomarina euxinus</name>
    <dbReference type="NCBI Taxonomy" id="2283627"/>
    <lineage>
        <taxon>Bacteria</taxon>
        <taxon>Pseudomonadati</taxon>
        <taxon>Bacteroidota</taxon>
        <taxon>Bacteroidia</taxon>
        <taxon>Marinilabiliales</taxon>
        <taxon>Marinifilaceae</taxon>
        <taxon>Ancylomarina</taxon>
    </lineage>
</organism>
<evidence type="ECO:0000259" key="10">
    <source>
        <dbReference type="Pfam" id="PF17763"/>
    </source>
</evidence>
<evidence type="ECO:0000259" key="9">
    <source>
        <dbReference type="Pfam" id="PF00710"/>
    </source>
</evidence>
<dbReference type="RefSeq" id="WP_125029502.1">
    <property type="nucleotide sequence ID" value="NZ_JAPXVP010000002.1"/>
</dbReference>
<dbReference type="GO" id="GO:0004067">
    <property type="term" value="F:asparaginase activity"/>
    <property type="evidence" value="ECO:0007669"/>
    <property type="project" value="UniProtKB-UniRule"/>
</dbReference>
<proteinExistence type="inferred from homology"/>
<dbReference type="PANTHER" id="PTHR11707:SF28">
    <property type="entry name" value="60 KDA LYSOPHOSPHOLIPASE"/>
    <property type="match status" value="1"/>
</dbReference>
<evidence type="ECO:0000256" key="1">
    <source>
        <dbReference type="ARBA" id="ARBA00010518"/>
    </source>
</evidence>
<protein>
    <submittedName>
        <fullName evidence="11">Type II asparaginase</fullName>
        <ecNumber evidence="11">3.5.1.1</ecNumber>
    </submittedName>
</protein>
<dbReference type="Pfam" id="PF00710">
    <property type="entry name" value="Asparaginase"/>
    <property type="match status" value="1"/>
</dbReference>
<feature type="binding site" evidence="4">
    <location>
        <begin position="124"/>
        <end position="125"/>
    </location>
    <ligand>
        <name>substrate</name>
    </ligand>
</feature>